<sequence length="125" mass="14740">MILVPFTRTTVLKNKKTVHTIRLLLEGGQRFWEELADVKTVLELNELVALHQFVEGDKHYIHIDSKATRMESMYDWRECPAHSDTLCWRTYHVLLQEDMEPWIPPSDPLLKCVFEPILKDGYSSR</sequence>
<accession>A0A6C0K123</accession>
<protein>
    <submittedName>
        <fullName evidence="1">Uncharacterized protein</fullName>
    </submittedName>
</protein>
<proteinExistence type="predicted"/>
<name>A0A6C0K123_9ZZZZ</name>
<dbReference type="EMBL" id="MN740782">
    <property type="protein sequence ID" value="QHU11399.1"/>
    <property type="molecule type" value="Genomic_DNA"/>
</dbReference>
<organism evidence="1">
    <name type="scientific">viral metagenome</name>
    <dbReference type="NCBI Taxonomy" id="1070528"/>
    <lineage>
        <taxon>unclassified sequences</taxon>
        <taxon>metagenomes</taxon>
        <taxon>organismal metagenomes</taxon>
    </lineage>
</organism>
<dbReference type="AlphaFoldDB" id="A0A6C0K123"/>
<evidence type="ECO:0000313" key="1">
    <source>
        <dbReference type="EMBL" id="QHU11399.1"/>
    </source>
</evidence>
<reference evidence="1" key="1">
    <citation type="journal article" date="2020" name="Nature">
        <title>Giant virus diversity and host interactions through global metagenomics.</title>
        <authorList>
            <person name="Schulz F."/>
            <person name="Roux S."/>
            <person name="Paez-Espino D."/>
            <person name="Jungbluth S."/>
            <person name="Walsh D.A."/>
            <person name="Denef V.J."/>
            <person name="McMahon K.D."/>
            <person name="Konstantinidis K.T."/>
            <person name="Eloe-Fadrosh E.A."/>
            <person name="Kyrpides N.C."/>
            <person name="Woyke T."/>
        </authorList>
    </citation>
    <scope>NUCLEOTIDE SEQUENCE</scope>
    <source>
        <strain evidence="1">GVMAG-S-1101165-84</strain>
    </source>
</reference>